<proteinExistence type="predicted"/>
<sequence length="118" mass="13038">MSDPKQKNDVEEEIDQEADPASKQWGAQDMQKASSQMNDTTEDDKDDFSAGDLSKLQISSGPADAPQKKIKAKKEDIQFLVDQLNMKKEAAEAALIEAEGDLYNATLAQVEYQNMVKA</sequence>
<evidence type="ECO:0000256" key="1">
    <source>
        <dbReference type="SAM" id="MobiDB-lite"/>
    </source>
</evidence>
<accession>A0A7E4UZF8</accession>
<dbReference type="AlphaFoldDB" id="A0A7E4UZF8"/>
<keyword evidence="3" id="KW-1185">Reference proteome</keyword>
<dbReference type="Gene3D" id="1.10.8.10">
    <property type="entry name" value="DNA helicase RuvA subunit, C-terminal domain"/>
    <property type="match status" value="1"/>
</dbReference>
<name>A0A7E4UZF8_PANRE</name>
<feature type="domain" description="Nascent polypeptide-associated complex subunit alpha-like UBA" evidence="2">
    <location>
        <begin position="70"/>
        <end position="105"/>
    </location>
</feature>
<dbReference type="Pfam" id="PF19026">
    <property type="entry name" value="UBA_HYPK"/>
    <property type="match status" value="1"/>
</dbReference>
<evidence type="ECO:0000259" key="2">
    <source>
        <dbReference type="Pfam" id="PF19026"/>
    </source>
</evidence>
<dbReference type="Proteomes" id="UP000492821">
    <property type="component" value="Unassembled WGS sequence"/>
</dbReference>
<evidence type="ECO:0000313" key="3">
    <source>
        <dbReference type="Proteomes" id="UP000492821"/>
    </source>
</evidence>
<evidence type="ECO:0000313" key="4">
    <source>
        <dbReference type="WBParaSite" id="Pan_g14552.t1"/>
    </source>
</evidence>
<reference evidence="4" key="2">
    <citation type="submission" date="2020-10" db="UniProtKB">
        <authorList>
            <consortium name="WormBaseParasite"/>
        </authorList>
    </citation>
    <scope>IDENTIFICATION</scope>
</reference>
<protein>
    <submittedName>
        <fullName evidence="4">HYPK_UBA domain-containing protein</fullName>
    </submittedName>
</protein>
<feature type="region of interest" description="Disordered" evidence="1">
    <location>
        <begin position="1"/>
        <end position="71"/>
    </location>
</feature>
<reference evidence="3" key="1">
    <citation type="journal article" date="2013" name="Genetics">
        <title>The draft genome and transcriptome of Panagrellus redivivus are shaped by the harsh demands of a free-living lifestyle.</title>
        <authorList>
            <person name="Srinivasan J."/>
            <person name="Dillman A.R."/>
            <person name="Macchietto M.G."/>
            <person name="Heikkinen L."/>
            <person name="Lakso M."/>
            <person name="Fracchia K.M."/>
            <person name="Antoshechkin I."/>
            <person name="Mortazavi A."/>
            <person name="Wong G."/>
            <person name="Sternberg P.W."/>
        </authorList>
    </citation>
    <scope>NUCLEOTIDE SEQUENCE [LARGE SCALE GENOMIC DNA]</scope>
    <source>
        <strain evidence="3">MT8872</strain>
    </source>
</reference>
<dbReference type="WBParaSite" id="Pan_g14552.t1">
    <property type="protein sequence ID" value="Pan_g14552.t1"/>
    <property type="gene ID" value="Pan_g14552"/>
</dbReference>
<organism evidence="3 4">
    <name type="scientific">Panagrellus redivivus</name>
    <name type="common">Microworm</name>
    <dbReference type="NCBI Taxonomy" id="6233"/>
    <lineage>
        <taxon>Eukaryota</taxon>
        <taxon>Metazoa</taxon>
        <taxon>Ecdysozoa</taxon>
        <taxon>Nematoda</taxon>
        <taxon>Chromadorea</taxon>
        <taxon>Rhabditida</taxon>
        <taxon>Tylenchina</taxon>
        <taxon>Panagrolaimomorpha</taxon>
        <taxon>Panagrolaimoidea</taxon>
        <taxon>Panagrolaimidae</taxon>
        <taxon>Panagrellus</taxon>
    </lineage>
</organism>
<dbReference type="InterPro" id="IPR044034">
    <property type="entry name" value="NAC-like_UBA"/>
</dbReference>